<organism evidence="4 5">
    <name type="scientific">Parafannyhessea umbonata</name>
    <dbReference type="NCBI Taxonomy" id="604330"/>
    <lineage>
        <taxon>Bacteria</taxon>
        <taxon>Bacillati</taxon>
        <taxon>Actinomycetota</taxon>
        <taxon>Coriobacteriia</taxon>
        <taxon>Coriobacteriales</taxon>
        <taxon>Atopobiaceae</taxon>
        <taxon>Parafannyhessea</taxon>
    </lineage>
</organism>
<dbReference type="InterPro" id="IPR036388">
    <property type="entry name" value="WH-like_DNA-bd_sf"/>
</dbReference>
<evidence type="ECO:0000259" key="3">
    <source>
        <dbReference type="Pfam" id="PF07553"/>
    </source>
</evidence>
<keyword evidence="2" id="KW-0472">Membrane</keyword>
<dbReference type="Proteomes" id="UP000198528">
    <property type="component" value="Unassembled WGS sequence"/>
</dbReference>
<gene>
    <name evidence="4" type="ORF">SAMN04487824_1351</name>
</gene>
<accession>A0A1G6NGN4</accession>
<keyword evidence="4" id="KW-0449">Lipoprotein</keyword>
<evidence type="ECO:0000256" key="2">
    <source>
        <dbReference type="SAM" id="Phobius"/>
    </source>
</evidence>
<dbReference type="InterPro" id="IPR011434">
    <property type="entry name" value="Ltp-like_HTH"/>
</dbReference>
<reference evidence="5" key="1">
    <citation type="submission" date="2016-10" db="EMBL/GenBank/DDBJ databases">
        <authorList>
            <person name="Varghese N."/>
            <person name="Submissions S."/>
        </authorList>
    </citation>
    <scope>NUCLEOTIDE SEQUENCE [LARGE SCALE GENOMIC DNA]</scope>
    <source>
        <strain evidence="5">DSM 22619</strain>
    </source>
</reference>
<dbReference type="Pfam" id="PF07553">
    <property type="entry name" value="Lipoprotein_Ltp"/>
    <property type="match status" value="2"/>
</dbReference>
<keyword evidence="2" id="KW-1133">Transmembrane helix</keyword>
<dbReference type="Gene3D" id="1.10.10.10">
    <property type="entry name" value="Winged helix-like DNA-binding domain superfamily/Winged helix DNA-binding domain"/>
    <property type="match status" value="2"/>
</dbReference>
<protein>
    <submittedName>
        <fullName evidence="4">Host cell surface-exposed lipoprotein</fullName>
    </submittedName>
</protein>
<feature type="region of interest" description="Disordered" evidence="1">
    <location>
        <begin position="1"/>
        <end position="46"/>
    </location>
</feature>
<name>A0A1G6NGN4_9ACTN</name>
<dbReference type="AlphaFoldDB" id="A0A1G6NGN4"/>
<evidence type="ECO:0000313" key="4">
    <source>
        <dbReference type="EMBL" id="SDC66476.1"/>
    </source>
</evidence>
<feature type="domain" description="Putative host cell surface-exposed lipoprotein Ltp-like HTH region" evidence="3">
    <location>
        <begin position="289"/>
        <end position="331"/>
    </location>
</feature>
<evidence type="ECO:0000256" key="1">
    <source>
        <dbReference type="SAM" id="MobiDB-lite"/>
    </source>
</evidence>
<feature type="compositionally biased region" description="Basic and acidic residues" evidence="1">
    <location>
        <begin position="9"/>
        <end position="43"/>
    </location>
</feature>
<feature type="transmembrane region" description="Helical" evidence="2">
    <location>
        <begin position="56"/>
        <end position="76"/>
    </location>
</feature>
<proteinExistence type="predicted"/>
<dbReference type="EMBL" id="FMZL01000035">
    <property type="protein sequence ID" value="SDC66476.1"/>
    <property type="molecule type" value="Genomic_DNA"/>
</dbReference>
<feature type="domain" description="Putative host cell surface-exposed lipoprotein Ltp-like HTH region" evidence="3">
    <location>
        <begin position="244"/>
        <end position="285"/>
    </location>
</feature>
<keyword evidence="2" id="KW-0812">Transmembrane</keyword>
<sequence length="335" mass="36859">MSTSSPEAEAEKVKDSSEAESTTDEKNDSEGSRASEEQHEKQPKKSGLWSYREVRVGAYFAAAIVVLGILFGTHVLCAHEWKKATCTAPKTCLICGKTQGEELGHKWLAATCTEPEVCERCGKEEGEPLGHAWKKATCTEPETCSRCLETRGSALGHDIADWKVTKEATCTETGEREGVCKRCGETIKQETQKKEHTPGDWEIQQDYTISSDGYVTPGVKVQKCKVCGQVLNQQEYTVELTISQSNALAKAASYLDYTSFSYKSLINQLEFEGFSSEDATFAVDHCGADWMVQAEKKARQYMDYSSFSRASLIGQLEFEGFTAEQAAHGADSVGL</sequence>
<evidence type="ECO:0000313" key="5">
    <source>
        <dbReference type="Proteomes" id="UP000198528"/>
    </source>
</evidence>
<keyword evidence="5" id="KW-1185">Reference proteome</keyword>